<feature type="domain" description="Gfo/Idh/MocA-like oxidoreductase C-terminal" evidence="3">
    <location>
        <begin position="144"/>
        <end position="353"/>
    </location>
</feature>
<dbReference type="InParanoid" id="A0A1Y2AWR5"/>
<dbReference type="InterPro" id="IPR036291">
    <property type="entry name" value="NAD(P)-bd_dom_sf"/>
</dbReference>
<dbReference type="STRING" id="71784.A0A1Y2AWR5"/>
<evidence type="ECO:0000259" key="2">
    <source>
        <dbReference type="Pfam" id="PF01408"/>
    </source>
</evidence>
<evidence type="ECO:0000259" key="3">
    <source>
        <dbReference type="Pfam" id="PF02894"/>
    </source>
</evidence>
<comment type="caution">
    <text evidence="4">The sequence shown here is derived from an EMBL/GenBank/DDBJ whole genome shotgun (WGS) entry which is preliminary data.</text>
</comment>
<dbReference type="Pfam" id="PF02894">
    <property type="entry name" value="GFO_IDH_MocA_C"/>
    <property type="match status" value="1"/>
</dbReference>
<dbReference type="Gene3D" id="3.30.360.10">
    <property type="entry name" value="Dihydrodipicolinate Reductase, domain 2"/>
    <property type="match status" value="1"/>
</dbReference>
<dbReference type="GO" id="GO:0016491">
    <property type="term" value="F:oxidoreductase activity"/>
    <property type="evidence" value="ECO:0007669"/>
    <property type="project" value="UniProtKB-KW"/>
</dbReference>
<sequence>MTACRSPRLRFGVLGCGRMGQRHAYNIAYLTPRAELSAICDPHPEALKWVPDNISSNIRVCTDPEDIFNDAEIDAVVIATVTSTHSSLAIRAIQAGKHVLLEKPISTDIESARPVVEAAEAHPQLKVMIGFCRRFDPSYHEAKDRILSGFVGLPYLVKATTSDLFDNSGFFVNYARHSGGIFNDAAVHDIDISRWLLSVDDTTKLANPRKQVRTVYGTGSVVRHPELAEFGDCDTALGIIAYENGTQCSIHIARTATHGFECFCEILGTSSKMIINGNPAKSRVEIRDQHGVRMESHQSWLDRLAEAFLLEIQDFTACVLDDTKIPATARDGLEAAKIAMALTHSLHTGKVVEFDEEGEPIIV</sequence>
<dbReference type="Pfam" id="PF01408">
    <property type="entry name" value="GFO_IDH_MocA"/>
    <property type="match status" value="1"/>
</dbReference>
<dbReference type="PANTHER" id="PTHR42840">
    <property type="entry name" value="NAD(P)-BINDING ROSSMANN-FOLD SUPERFAMILY PROTEIN-RELATED"/>
    <property type="match status" value="1"/>
</dbReference>
<dbReference type="SUPFAM" id="SSF51735">
    <property type="entry name" value="NAD(P)-binding Rossmann-fold domains"/>
    <property type="match status" value="1"/>
</dbReference>
<dbReference type="GO" id="GO:0005737">
    <property type="term" value="C:cytoplasm"/>
    <property type="evidence" value="ECO:0007669"/>
    <property type="project" value="TreeGrafter"/>
</dbReference>
<keyword evidence="5" id="KW-1185">Reference proteome</keyword>
<evidence type="ECO:0008006" key="6">
    <source>
        <dbReference type="Google" id="ProtNLM"/>
    </source>
</evidence>
<dbReference type="AlphaFoldDB" id="A0A1Y2AWR5"/>
<dbReference type="GO" id="GO:0006740">
    <property type="term" value="P:NADPH regeneration"/>
    <property type="evidence" value="ECO:0007669"/>
    <property type="project" value="TreeGrafter"/>
</dbReference>
<proteinExistence type="predicted"/>
<dbReference type="OrthoDB" id="446809at2759"/>
<accession>A0A1Y2AWR5</accession>
<keyword evidence="1" id="KW-0560">Oxidoreductase</keyword>
<dbReference type="Gene3D" id="3.40.50.720">
    <property type="entry name" value="NAD(P)-binding Rossmann-like Domain"/>
    <property type="match status" value="1"/>
</dbReference>
<organism evidence="4 5">
    <name type="scientific">Naematelia encephala</name>
    <dbReference type="NCBI Taxonomy" id="71784"/>
    <lineage>
        <taxon>Eukaryota</taxon>
        <taxon>Fungi</taxon>
        <taxon>Dikarya</taxon>
        <taxon>Basidiomycota</taxon>
        <taxon>Agaricomycotina</taxon>
        <taxon>Tremellomycetes</taxon>
        <taxon>Tremellales</taxon>
        <taxon>Naemateliaceae</taxon>
        <taxon>Naematelia</taxon>
    </lineage>
</organism>
<dbReference type="SUPFAM" id="SSF55347">
    <property type="entry name" value="Glyceraldehyde-3-phosphate dehydrogenase-like, C-terminal domain"/>
    <property type="match status" value="1"/>
</dbReference>
<evidence type="ECO:0000313" key="4">
    <source>
        <dbReference type="EMBL" id="ORY26982.1"/>
    </source>
</evidence>
<feature type="domain" description="Gfo/Idh/MocA-like oxidoreductase N-terminal" evidence="2">
    <location>
        <begin position="9"/>
        <end position="130"/>
    </location>
</feature>
<reference evidence="4 5" key="1">
    <citation type="submission" date="2016-07" db="EMBL/GenBank/DDBJ databases">
        <title>Pervasive Adenine N6-methylation of Active Genes in Fungi.</title>
        <authorList>
            <consortium name="DOE Joint Genome Institute"/>
            <person name="Mondo S.J."/>
            <person name="Dannebaum R.O."/>
            <person name="Kuo R.C."/>
            <person name="Labutti K."/>
            <person name="Haridas S."/>
            <person name="Kuo A."/>
            <person name="Salamov A."/>
            <person name="Ahrendt S.R."/>
            <person name="Lipzen A."/>
            <person name="Sullivan W."/>
            <person name="Andreopoulos W.B."/>
            <person name="Clum A."/>
            <person name="Lindquist E."/>
            <person name="Daum C."/>
            <person name="Ramamoorthy G.K."/>
            <person name="Gryganskyi A."/>
            <person name="Culley D."/>
            <person name="Magnuson J.K."/>
            <person name="James T.Y."/>
            <person name="O'Malley M.A."/>
            <person name="Stajich J.E."/>
            <person name="Spatafora J.W."/>
            <person name="Visel A."/>
            <person name="Grigoriev I.V."/>
        </authorList>
    </citation>
    <scope>NUCLEOTIDE SEQUENCE [LARGE SCALE GENOMIC DNA]</scope>
    <source>
        <strain evidence="4 5">68-887.2</strain>
    </source>
</reference>
<dbReference type="InterPro" id="IPR000683">
    <property type="entry name" value="Gfo/Idh/MocA-like_OxRdtase_N"/>
</dbReference>
<dbReference type="InterPro" id="IPR004104">
    <property type="entry name" value="Gfo/Idh/MocA-like_OxRdtase_C"/>
</dbReference>
<gene>
    <name evidence="4" type="ORF">BCR39DRAFT_497700</name>
</gene>
<dbReference type="Proteomes" id="UP000193986">
    <property type="component" value="Unassembled WGS sequence"/>
</dbReference>
<evidence type="ECO:0000313" key="5">
    <source>
        <dbReference type="Proteomes" id="UP000193986"/>
    </source>
</evidence>
<dbReference type="EMBL" id="MCFC01000042">
    <property type="protein sequence ID" value="ORY26982.1"/>
    <property type="molecule type" value="Genomic_DNA"/>
</dbReference>
<protein>
    <recommendedName>
        <fullName evidence="6">Myo-inositol 2-dehydrogenase</fullName>
    </recommendedName>
</protein>
<name>A0A1Y2AWR5_9TREE</name>
<dbReference type="GO" id="GO:0000166">
    <property type="term" value="F:nucleotide binding"/>
    <property type="evidence" value="ECO:0007669"/>
    <property type="project" value="InterPro"/>
</dbReference>
<evidence type="ECO:0000256" key="1">
    <source>
        <dbReference type="ARBA" id="ARBA00023002"/>
    </source>
</evidence>
<dbReference type="PANTHER" id="PTHR42840:SF3">
    <property type="entry name" value="BINDING ROSSMANN FOLD OXIDOREDUCTASE, PUTATIVE (AFU_ORTHOLOGUE AFUA_2G10240)-RELATED"/>
    <property type="match status" value="1"/>
</dbReference>